<comment type="caution">
    <text evidence="8">The sequence shown here is derived from an EMBL/GenBank/DDBJ whole genome shotgun (WGS) entry which is preliminary data.</text>
</comment>
<reference evidence="8" key="2">
    <citation type="submission" date="2020-09" db="EMBL/GenBank/DDBJ databases">
        <authorList>
            <person name="Sun Q."/>
            <person name="Ohkuma M."/>
        </authorList>
    </citation>
    <scope>NUCLEOTIDE SEQUENCE</scope>
    <source>
        <strain evidence="8">JCM 19831</strain>
    </source>
</reference>
<feature type="region of interest" description="Disordered" evidence="6">
    <location>
        <begin position="631"/>
        <end position="742"/>
    </location>
</feature>
<dbReference type="Gene3D" id="6.10.340.10">
    <property type="match status" value="1"/>
</dbReference>
<feature type="compositionally biased region" description="Gly residues" evidence="6">
    <location>
        <begin position="730"/>
        <end position="742"/>
    </location>
</feature>
<keyword evidence="5" id="KW-0418">Kinase</keyword>
<dbReference type="SUPFAM" id="SSF55874">
    <property type="entry name" value="ATPase domain of HSP90 chaperone/DNA topoisomerase II/histidine kinase"/>
    <property type="match status" value="1"/>
</dbReference>
<dbReference type="Pfam" id="PF02518">
    <property type="entry name" value="HATPase_c"/>
    <property type="match status" value="1"/>
</dbReference>
<dbReference type="EC" id="2.7.13.3" evidence="2"/>
<dbReference type="RefSeq" id="WP_190256486.1">
    <property type="nucleotide sequence ID" value="NZ_BMPI01000073.1"/>
</dbReference>
<dbReference type="PANTHER" id="PTHR45436">
    <property type="entry name" value="SENSOR HISTIDINE KINASE YKOH"/>
    <property type="match status" value="1"/>
</dbReference>
<feature type="compositionally biased region" description="Gly residues" evidence="6">
    <location>
        <begin position="865"/>
        <end position="880"/>
    </location>
</feature>
<dbReference type="GO" id="GO:0000160">
    <property type="term" value="P:phosphorelay signal transduction system"/>
    <property type="evidence" value="ECO:0007669"/>
    <property type="project" value="TreeGrafter"/>
</dbReference>
<gene>
    <name evidence="8" type="ORF">GCM10007977_092770</name>
</gene>
<name>A0A917X6Q1_9ACTN</name>
<evidence type="ECO:0000256" key="6">
    <source>
        <dbReference type="SAM" id="MobiDB-lite"/>
    </source>
</evidence>
<feature type="compositionally biased region" description="Gly residues" evidence="6">
    <location>
        <begin position="634"/>
        <end position="643"/>
    </location>
</feature>
<evidence type="ECO:0000256" key="5">
    <source>
        <dbReference type="ARBA" id="ARBA00022777"/>
    </source>
</evidence>
<dbReference type="AlphaFoldDB" id="A0A917X6Q1"/>
<dbReference type="PANTHER" id="PTHR45436:SF5">
    <property type="entry name" value="SENSOR HISTIDINE KINASE TRCS"/>
    <property type="match status" value="1"/>
</dbReference>
<sequence>MKNRWSVRAKITAMMAVPLAMLVALWLFVVGVTLPDALDLRGAATVEDRIGAPAEAMVNELQAERMVTTLVLAGGGRTAQDLAAQRAKTDAAVARFRQESGSAAARDAASEETALAVRGAGEALDGLAALRQAADAGGEPDAARQGFSAIITTTYDIFEALADHGDAAVAEEARGVFVLSMVRELLSEEDALVAGFVAEGDFTVEDHAQVVTYVGQVRLILPYAATLLSVEQQVQYQRLVSGSAWVALQGLEDRLVATAPGKSPGLDAAAWRTAMDQVNGQLSEFRSAVQRDNVRHAGEASDRIVLRLVLAGVAGLLAVAGSLVLSVRIGRSLARRLDGLRGAALELADRRLPSVVARLRRGDEVDVAAEAPPLRLGTDEIGQVGEAFNSVQRTAVASAVEEAAVRRGMNEVFLNIARRSQTLLHRQLSLLDGMERRTSEPEDLADLFRVDHLATRMRRHAEDLVILAGATPGRGWRNPVPVIDVVRGAVSEVEDYARVQVLHVSEGAVVGRAVGDVIHLLAELIENATSFSPPHTRVHVSGQVVPNGFVIEIEDRGLGMAPAAIADANRRLAEPPEFDPANSARLGLFVVAQLSARHGVRVVLRPSPYGGVTAVALLPVELVTAQPALPAGRPAGGQAGGPAGSRQVEARQQVGSALDAVADARREAAREPLQSAAQQPFSWLPPSRAHDTGGAATAGALVNGSRADLPRRGERAERRAAAERADPGGADQGGADQGGADQGGAELAVAEPAGYAGAGRERGGGFGGPAVASVGVGGDGPRGLPRRVRQQSLVPQLQDDATVVFSAEEAGSRSPEELRRMMSSFQAGTARGRHASLDLGGEHGGDLGREEGHGPGREPDRDAGHQGGDGRGQRGGAQGGERGRERGGVAGGAGSGGGAA</sequence>
<evidence type="ECO:0000256" key="3">
    <source>
        <dbReference type="ARBA" id="ARBA00022553"/>
    </source>
</evidence>
<evidence type="ECO:0000259" key="7">
    <source>
        <dbReference type="PROSITE" id="PS50906"/>
    </source>
</evidence>
<evidence type="ECO:0000256" key="1">
    <source>
        <dbReference type="ARBA" id="ARBA00000085"/>
    </source>
</evidence>
<keyword evidence="3" id="KW-0597">Phosphoprotein</keyword>
<dbReference type="PROSITE" id="PS50906">
    <property type="entry name" value="NIT"/>
    <property type="match status" value="1"/>
</dbReference>
<dbReference type="InterPro" id="IPR003594">
    <property type="entry name" value="HATPase_dom"/>
</dbReference>
<evidence type="ECO:0000313" key="8">
    <source>
        <dbReference type="EMBL" id="GGM76724.1"/>
    </source>
</evidence>
<keyword evidence="9" id="KW-1185">Reference proteome</keyword>
<feature type="compositionally biased region" description="Basic and acidic residues" evidence="6">
    <location>
        <begin position="708"/>
        <end position="726"/>
    </location>
</feature>
<feature type="compositionally biased region" description="Basic and acidic residues" evidence="6">
    <location>
        <begin position="840"/>
        <end position="864"/>
    </location>
</feature>
<evidence type="ECO:0000256" key="4">
    <source>
        <dbReference type="ARBA" id="ARBA00022679"/>
    </source>
</evidence>
<dbReference type="SMART" id="SM00387">
    <property type="entry name" value="HATPase_c"/>
    <property type="match status" value="1"/>
</dbReference>
<dbReference type="Pfam" id="PF08376">
    <property type="entry name" value="NIT"/>
    <property type="match status" value="1"/>
</dbReference>
<reference evidence="8" key="1">
    <citation type="journal article" date="2014" name="Int. J. Syst. Evol. Microbiol.">
        <title>Complete genome sequence of Corynebacterium casei LMG S-19264T (=DSM 44701T), isolated from a smear-ripened cheese.</title>
        <authorList>
            <consortium name="US DOE Joint Genome Institute (JGI-PGF)"/>
            <person name="Walter F."/>
            <person name="Albersmeier A."/>
            <person name="Kalinowski J."/>
            <person name="Ruckert C."/>
        </authorList>
    </citation>
    <scope>NUCLEOTIDE SEQUENCE</scope>
    <source>
        <strain evidence="8">JCM 19831</strain>
    </source>
</reference>
<dbReference type="InterPro" id="IPR010910">
    <property type="entry name" value="Nitrate/nitrite_sensing_bac"/>
</dbReference>
<dbReference type="GO" id="GO:0004673">
    <property type="term" value="F:protein histidine kinase activity"/>
    <property type="evidence" value="ECO:0007669"/>
    <property type="project" value="UniProtKB-EC"/>
</dbReference>
<proteinExistence type="predicted"/>
<evidence type="ECO:0000313" key="9">
    <source>
        <dbReference type="Proteomes" id="UP000642070"/>
    </source>
</evidence>
<feature type="compositionally biased region" description="Gly residues" evidence="6">
    <location>
        <begin position="888"/>
        <end position="900"/>
    </location>
</feature>
<protein>
    <recommendedName>
        <fullName evidence="2">histidine kinase</fullName>
        <ecNumber evidence="2">2.7.13.3</ecNumber>
    </recommendedName>
</protein>
<dbReference type="InterPro" id="IPR013587">
    <property type="entry name" value="Nitrate/nitrite_sensing"/>
</dbReference>
<dbReference type="InterPro" id="IPR050428">
    <property type="entry name" value="TCS_sensor_his_kinase"/>
</dbReference>
<keyword evidence="4" id="KW-0808">Transferase</keyword>
<feature type="domain" description="NIT" evidence="7">
    <location>
        <begin position="52"/>
        <end position="300"/>
    </location>
</feature>
<dbReference type="Proteomes" id="UP000642070">
    <property type="component" value="Unassembled WGS sequence"/>
</dbReference>
<comment type="catalytic activity">
    <reaction evidence="1">
        <text>ATP + protein L-histidine = ADP + protein N-phospho-L-histidine.</text>
        <dbReference type="EC" id="2.7.13.3"/>
    </reaction>
</comment>
<organism evidence="8 9">
    <name type="scientific">Dactylosporangium sucinum</name>
    <dbReference type="NCBI Taxonomy" id="1424081"/>
    <lineage>
        <taxon>Bacteria</taxon>
        <taxon>Bacillati</taxon>
        <taxon>Actinomycetota</taxon>
        <taxon>Actinomycetes</taxon>
        <taxon>Micromonosporales</taxon>
        <taxon>Micromonosporaceae</taxon>
        <taxon>Dactylosporangium</taxon>
    </lineage>
</organism>
<dbReference type="Gene3D" id="3.30.565.10">
    <property type="entry name" value="Histidine kinase-like ATPase, C-terminal domain"/>
    <property type="match status" value="1"/>
</dbReference>
<dbReference type="EMBL" id="BMPI01000073">
    <property type="protein sequence ID" value="GGM76724.1"/>
    <property type="molecule type" value="Genomic_DNA"/>
</dbReference>
<dbReference type="GO" id="GO:0005886">
    <property type="term" value="C:plasma membrane"/>
    <property type="evidence" value="ECO:0007669"/>
    <property type="project" value="TreeGrafter"/>
</dbReference>
<feature type="region of interest" description="Disordered" evidence="6">
    <location>
        <begin position="827"/>
        <end position="900"/>
    </location>
</feature>
<dbReference type="InterPro" id="IPR036890">
    <property type="entry name" value="HATPase_C_sf"/>
</dbReference>
<accession>A0A917X6Q1</accession>
<evidence type="ECO:0000256" key="2">
    <source>
        <dbReference type="ARBA" id="ARBA00012438"/>
    </source>
</evidence>